<organism evidence="1 2">
    <name type="scientific">Trichinella pseudospiralis</name>
    <name type="common">Parasitic roundworm</name>
    <dbReference type="NCBI Taxonomy" id="6337"/>
    <lineage>
        <taxon>Eukaryota</taxon>
        <taxon>Metazoa</taxon>
        <taxon>Ecdysozoa</taxon>
        <taxon>Nematoda</taxon>
        <taxon>Enoplea</taxon>
        <taxon>Dorylaimia</taxon>
        <taxon>Trichinellida</taxon>
        <taxon>Trichinellidae</taxon>
        <taxon>Trichinella</taxon>
    </lineage>
</organism>
<comment type="caution">
    <text evidence="1">The sequence shown here is derived from an EMBL/GenBank/DDBJ whole genome shotgun (WGS) entry which is preliminary data.</text>
</comment>
<evidence type="ECO:0000313" key="1">
    <source>
        <dbReference type="EMBL" id="KRY81998.1"/>
    </source>
</evidence>
<accession>A0A0V1F7V2</accession>
<reference evidence="1 2" key="1">
    <citation type="submission" date="2015-01" db="EMBL/GenBank/DDBJ databases">
        <title>Evolution of Trichinella species and genotypes.</title>
        <authorList>
            <person name="Korhonen P.K."/>
            <person name="Edoardo P."/>
            <person name="Giuseppe L.R."/>
            <person name="Gasser R.B."/>
        </authorList>
    </citation>
    <scope>NUCLEOTIDE SEQUENCE [LARGE SCALE GENOMIC DNA]</scope>
    <source>
        <strain evidence="1">ISS470</strain>
    </source>
</reference>
<protein>
    <submittedName>
        <fullName evidence="1">Uncharacterized protein</fullName>
    </submittedName>
</protein>
<sequence>MRYWFMLISISKQLRQQILLSVDDEERKLESFLFLQKVKFENSAFQEAIIFDSVAVLLFCPNKSIK</sequence>
<dbReference type="AlphaFoldDB" id="A0A0V1F7V2"/>
<name>A0A0V1F7V2_TRIPS</name>
<evidence type="ECO:0000313" key="2">
    <source>
        <dbReference type="Proteomes" id="UP000054995"/>
    </source>
</evidence>
<keyword evidence="2" id="KW-1185">Reference proteome</keyword>
<gene>
    <name evidence="1" type="ORF">T4D_12263</name>
</gene>
<dbReference type="Proteomes" id="UP000054995">
    <property type="component" value="Unassembled WGS sequence"/>
</dbReference>
<proteinExistence type="predicted"/>
<dbReference type="EMBL" id="JYDT01000193">
    <property type="protein sequence ID" value="KRY81998.1"/>
    <property type="molecule type" value="Genomic_DNA"/>
</dbReference>